<accession>A0ACB9K1P8</accession>
<reference evidence="1 2" key="2">
    <citation type="journal article" date="2022" name="Mol. Ecol. Resour.">
        <title>The genomes of chicory, endive, great burdock and yacon provide insights into Asteraceae paleo-polyploidization history and plant inulin production.</title>
        <authorList>
            <person name="Fan W."/>
            <person name="Wang S."/>
            <person name="Wang H."/>
            <person name="Wang A."/>
            <person name="Jiang F."/>
            <person name="Liu H."/>
            <person name="Zhao H."/>
            <person name="Xu D."/>
            <person name="Zhang Y."/>
        </authorList>
    </citation>
    <scope>NUCLEOTIDE SEQUENCE [LARGE SCALE GENOMIC DNA]</scope>
    <source>
        <strain evidence="2">cv. Yunnan</strain>
        <tissue evidence="1">Leaves</tissue>
    </source>
</reference>
<sequence length="228" mass="26858">MNVEQCLRISAASISMMASRLICWLLVVLLSHAGASELSGNRSLGIDTRWEILEAVTNRIHFDEGILKQKEEYGYYLWHHYIASSRSRRPRIVNEMSEMFKKIAYRDCRYDMMGLILFGPEKVPYHHQLRYEEEEEEEVNWVVRAVAVFAIFDSSFDTPLAPMALIFKNTKLQWVKLREYLTRDDSVVKWEKYPEGWTSDSVARWVSAPGFREWVIKNQDRIIVIKDD</sequence>
<keyword evidence="2" id="KW-1185">Reference proteome</keyword>
<evidence type="ECO:0000313" key="1">
    <source>
        <dbReference type="EMBL" id="KAI3826230.1"/>
    </source>
</evidence>
<evidence type="ECO:0000313" key="2">
    <source>
        <dbReference type="Proteomes" id="UP001056120"/>
    </source>
</evidence>
<dbReference type="EMBL" id="CM042018">
    <property type="protein sequence ID" value="KAI3826230.1"/>
    <property type="molecule type" value="Genomic_DNA"/>
</dbReference>
<reference evidence="2" key="1">
    <citation type="journal article" date="2022" name="Mol. Ecol. Resour.">
        <title>The genomes of chicory, endive, great burdock and yacon provide insights into Asteraceae palaeo-polyploidization history and plant inulin production.</title>
        <authorList>
            <person name="Fan W."/>
            <person name="Wang S."/>
            <person name="Wang H."/>
            <person name="Wang A."/>
            <person name="Jiang F."/>
            <person name="Liu H."/>
            <person name="Zhao H."/>
            <person name="Xu D."/>
            <person name="Zhang Y."/>
        </authorList>
    </citation>
    <scope>NUCLEOTIDE SEQUENCE [LARGE SCALE GENOMIC DNA]</scope>
    <source>
        <strain evidence="2">cv. Yunnan</strain>
    </source>
</reference>
<comment type="caution">
    <text evidence="1">The sequence shown here is derived from an EMBL/GenBank/DDBJ whole genome shotgun (WGS) entry which is preliminary data.</text>
</comment>
<proteinExistence type="predicted"/>
<dbReference type="Proteomes" id="UP001056120">
    <property type="component" value="Linkage Group LG01"/>
</dbReference>
<name>A0ACB9K1P8_9ASTR</name>
<organism evidence="1 2">
    <name type="scientific">Smallanthus sonchifolius</name>
    <dbReference type="NCBI Taxonomy" id="185202"/>
    <lineage>
        <taxon>Eukaryota</taxon>
        <taxon>Viridiplantae</taxon>
        <taxon>Streptophyta</taxon>
        <taxon>Embryophyta</taxon>
        <taxon>Tracheophyta</taxon>
        <taxon>Spermatophyta</taxon>
        <taxon>Magnoliopsida</taxon>
        <taxon>eudicotyledons</taxon>
        <taxon>Gunneridae</taxon>
        <taxon>Pentapetalae</taxon>
        <taxon>asterids</taxon>
        <taxon>campanulids</taxon>
        <taxon>Asterales</taxon>
        <taxon>Asteraceae</taxon>
        <taxon>Asteroideae</taxon>
        <taxon>Heliantheae alliance</taxon>
        <taxon>Millerieae</taxon>
        <taxon>Smallanthus</taxon>
    </lineage>
</organism>
<gene>
    <name evidence="1" type="ORF">L1987_00275</name>
</gene>
<protein>
    <submittedName>
        <fullName evidence="1">Uncharacterized protein</fullName>
    </submittedName>
</protein>